<keyword evidence="2" id="KW-1185">Reference proteome</keyword>
<dbReference type="InterPro" id="IPR024409">
    <property type="entry name" value="DUF3833"/>
</dbReference>
<evidence type="ECO:0000313" key="1">
    <source>
        <dbReference type="EMBL" id="MDY0873361.1"/>
    </source>
</evidence>
<comment type="caution">
    <text evidence="1">The sequence shown here is derived from an EMBL/GenBank/DDBJ whole genome shotgun (WGS) entry which is preliminary data.</text>
</comment>
<sequence>MVGFKRILGVGLLLAAGIALSGCNTMKIEDFAGKQPVLKPETYFLGETRGSGMFHDRFGNLRRQFVVDMVGEMDGDVLVLTEDFVYDDGEKEQRVWHLKPIGGGRYEGVAGDVIGTANGEAAGNAFQWSYQIDLKVGEGRWRVSFDDWMFLQPGGVILNRATVTRWGIEIGTLTVSFHKKDAKSAFLGTQPQTVAQAAE</sequence>
<dbReference type="Proteomes" id="UP001271769">
    <property type="component" value="Unassembled WGS sequence"/>
</dbReference>
<dbReference type="EMBL" id="JAXCLX010000002">
    <property type="protein sequence ID" value="MDY0873361.1"/>
    <property type="molecule type" value="Genomic_DNA"/>
</dbReference>
<reference evidence="1 2" key="1">
    <citation type="journal article" date="2013" name="Antonie Van Leeuwenhoek">
        <title>Dongia rigui sp. nov., isolated from freshwater of a large wetland in Korea.</title>
        <authorList>
            <person name="Baik K.S."/>
            <person name="Hwang Y.M."/>
            <person name="Choi J.S."/>
            <person name="Kwon J."/>
            <person name="Seong C.N."/>
        </authorList>
    </citation>
    <scope>NUCLEOTIDE SEQUENCE [LARGE SCALE GENOMIC DNA]</scope>
    <source>
        <strain evidence="1 2">04SU4-P</strain>
    </source>
</reference>
<dbReference type="RefSeq" id="WP_320501814.1">
    <property type="nucleotide sequence ID" value="NZ_JAXCLX010000002.1"/>
</dbReference>
<organism evidence="1 2">
    <name type="scientific">Dongia rigui</name>
    <dbReference type="NCBI Taxonomy" id="940149"/>
    <lineage>
        <taxon>Bacteria</taxon>
        <taxon>Pseudomonadati</taxon>
        <taxon>Pseudomonadota</taxon>
        <taxon>Alphaproteobacteria</taxon>
        <taxon>Rhodospirillales</taxon>
        <taxon>Dongiaceae</taxon>
        <taxon>Dongia</taxon>
    </lineage>
</organism>
<accession>A0ABU5E3H4</accession>
<evidence type="ECO:0000313" key="2">
    <source>
        <dbReference type="Proteomes" id="UP001271769"/>
    </source>
</evidence>
<proteinExistence type="predicted"/>
<protein>
    <submittedName>
        <fullName evidence="1">DUF3833 domain-containing protein</fullName>
    </submittedName>
</protein>
<dbReference type="PROSITE" id="PS51257">
    <property type="entry name" value="PROKAR_LIPOPROTEIN"/>
    <property type="match status" value="1"/>
</dbReference>
<name>A0ABU5E3H4_9PROT</name>
<dbReference type="Pfam" id="PF12915">
    <property type="entry name" value="DUF3833"/>
    <property type="match status" value="1"/>
</dbReference>
<gene>
    <name evidence="1" type="ORF">SMD31_15580</name>
</gene>